<dbReference type="PANTHER" id="PTHR43317">
    <property type="entry name" value="THERMOSPERMINE SYNTHASE ACAULIS5"/>
    <property type="match status" value="1"/>
</dbReference>
<dbReference type="NCBIfam" id="NF037959">
    <property type="entry name" value="MFS_SpdSyn"/>
    <property type="match status" value="1"/>
</dbReference>
<evidence type="ECO:0000313" key="3">
    <source>
        <dbReference type="EMBL" id="OAI29912.1"/>
    </source>
</evidence>
<evidence type="ECO:0008006" key="5">
    <source>
        <dbReference type="Google" id="ProtNLM"/>
    </source>
</evidence>
<dbReference type="SUPFAM" id="SSF103473">
    <property type="entry name" value="MFS general substrate transporter"/>
    <property type="match status" value="1"/>
</dbReference>
<gene>
    <name evidence="3" type="ORF">A1356_03295</name>
</gene>
<proteinExistence type="predicted"/>
<reference evidence="3 4" key="1">
    <citation type="submission" date="2016-03" db="EMBL/GenBank/DDBJ databases">
        <authorList>
            <person name="Heylen K."/>
            <person name="De Vos P."/>
            <person name="Vekeman B."/>
        </authorList>
    </citation>
    <scope>NUCLEOTIDE SEQUENCE [LARGE SCALE GENOMIC DNA]</scope>
    <source>
        <strain evidence="3 4">R-49807</strain>
    </source>
</reference>
<evidence type="ECO:0000256" key="1">
    <source>
        <dbReference type="ARBA" id="ARBA00023115"/>
    </source>
</evidence>
<dbReference type="GO" id="GO:0006596">
    <property type="term" value="P:polyamine biosynthetic process"/>
    <property type="evidence" value="ECO:0007669"/>
    <property type="project" value="UniProtKB-KW"/>
</dbReference>
<dbReference type="SUPFAM" id="SSF53335">
    <property type="entry name" value="S-adenosyl-L-methionine-dependent methyltransferases"/>
    <property type="match status" value="1"/>
</dbReference>
<dbReference type="InterPro" id="IPR029063">
    <property type="entry name" value="SAM-dependent_MTases_sf"/>
</dbReference>
<evidence type="ECO:0000313" key="4">
    <source>
        <dbReference type="Proteomes" id="UP000077734"/>
    </source>
</evidence>
<feature type="transmembrane region" description="Helical" evidence="2">
    <location>
        <begin position="399"/>
        <end position="419"/>
    </location>
</feature>
<keyword evidence="2" id="KW-1133">Transmembrane helix</keyword>
<feature type="transmembrane region" description="Helical" evidence="2">
    <location>
        <begin position="169"/>
        <end position="197"/>
    </location>
</feature>
<feature type="transmembrane region" description="Helical" evidence="2">
    <location>
        <begin position="101"/>
        <end position="123"/>
    </location>
</feature>
<comment type="caution">
    <text evidence="3">The sequence shown here is derived from an EMBL/GenBank/DDBJ whole genome shotgun (WGS) entry which is preliminary data.</text>
</comment>
<keyword evidence="2" id="KW-0812">Transmembrane</keyword>
<feature type="transmembrane region" description="Helical" evidence="2">
    <location>
        <begin position="237"/>
        <end position="259"/>
    </location>
</feature>
<name>A0AA91DGE9_9GAMM</name>
<dbReference type="Gene3D" id="3.40.50.150">
    <property type="entry name" value="Vaccinia Virus protein VP39"/>
    <property type="match status" value="1"/>
</dbReference>
<feature type="transmembrane region" description="Helical" evidence="2">
    <location>
        <begin position="209"/>
        <end position="231"/>
    </location>
</feature>
<feature type="transmembrane region" description="Helical" evidence="2">
    <location>
        <begin position="61"/>
        <end position="81"/>
    </location>
</feature>
<feature type="transmembrane region" description="Helical" evidence="2">
    <location>
        <begin position="305"/>
        <end position="331"/>
    </location>
</feature>
<organism evidence="3 4">
    <name type="scientific">Methylomonas koyamae</name>
    <dbReference type="NCBI Taxonomy" id="702114"/>
    <lineage>
        <taxon>Bacteria</taxon>
        <taxon>Pseudomonadati</taxon>
        <taxon>Pseudomonadota</taxon>
        <taxon>Gammaproteobacteria</taxon>
        <taxon>Methylococcales</taxon>
        <taxon>Methylococcaceae</taxon>
        <taxon>Methylomonas</taxon>
    </lineage>
</organism>
<keyword evidence="4" id="KW-1185">Reference proteome</keyword>
<dbReference type="EMBL" id="LUUL01000023">
    <property type="protein sequence ID" value="OAI29912.1"/>
    <property type="molecule type" value="Genomic_DNA"/>
</dbReference>
<feature type="transmembrane region" description="Helical" evidence="2">
    <location>
        <begin position="28"/>
        <end position="49"/>
    </location>
</feature>
<feature type="transmembrane region" description="Helical" evidence="2">
    <location>
        <begin position="343"/>
        <end position="364"/>
    </location>
</feature>
<feature type="transmembrane region" description="Helical" evidence="2">
    <location>
        <begin position="370"/>
        <end position="392"/>
    </location>
</feature>
<accession>A0AA91DGE9</accession>
<dbReference type="Gene3D" id="1.20.1250.20">
    <property type="entry name" value="MFS general substrate transporter like domains"/>
    <property type="match status" value="1"/>
</dbReference>
<keyword evidence="2" id="KW-0472">Membrane</keyword>
<sequence length="837" mass="87778">MLASGFAGLGYQIVWTQQFGLWLGHESAAVLAVVAAFFGGLSLGALVLANAIERSRNPRRWYVACETTIGLWALVLAVAMPDYGAWLLERIGPAASELRQWSVAFCGVFIGLLPATAAMGATLPAMERLVAGLQAQRRSIAGLYAMNTAGAVCGVLAAAFWLVPALGLSVTATLCAGLNLACATGALVCFPATVGELAKPVAAKPNSSLLRLAATGLLGIGYEVVAVRVLSQVSENTVYTFAMLLAVYLIGSAAGAALYRHWCNRLLGNDRKVEGLLFCAQATACLIGISSLWGAEAAKAAVLEFLGPGLAAAMAVEALLALAAFGLPTLLMGALFCHLSERANAAGAGFGLALATNTLGAALAPLLFGVVLVPAVGSQYALITIAAAYLLLAKPVPLTALPAGAALTLALLAPALVFVEMPDGGHVVDYREGAMAAVSVVEDADGVRRLRINNRQQEGSSATLLVDGRQALLPVLLHPSPKTALFLGLGTGTTAATAAADPTLQVDAVELLPEVVADVGYFAQPFTAAGLARLRLLEADARRYVKTAPHDYDVIVADNFHPARSGSGALYTVEHFRAVRERLNRGGLFCQWLPLHQLDLATLRSIVKSFLAAYPDAILLLASNSLATPVVGLIGRNGGEAFAPETARRRLRESALPKSPAEFGIEDEFALLGGFAAGPAALARFAEPAPLNSDDRPIVIYTAPRITYAPDSQPSDRLLELLRQLELKPAELFADTAEPGFNARIAAYWQARNSYLAAGRTVAPSADVRAMLAQVRQPLLAALRISPDFRPAYDPLLRMAAALSAVDAAAARALAEELSRLQPTRLEAQRLLERLAE</sequence>
<feature type="transmembrane region" description="Helical" evidence="2">
    <location>
        <begin position="275"/>
        <end position="293"/>
    </location>
</feature>
<keyword evidence="1" id="KW-0620">Polyamine biosynthesis</keyword>
<evidence type="ECO:0000256" key="2">
    <source>
        <dbReference type="SAM" id="Phobius"/>
    </source>
</evidence>
<dbReference type="InterPro" id="IPR036259">
    <property type="entry name" value="MFS_trans_sf"/>
</dbReference>
<feature type="transmembrane region" description="Helical" evidence="2">
    <location>
        <begin position="144"/>
        <end position="163"/>
    </location>
</feature>
<dbReference type="AlphaFoldDB" id="A0AA91DGE9"/>
<dbReference type="PANTHER" id="PTHR43317:SF1">
    <property type="entry name" value="THERMOSPERMINE SYNTHASE ACAULIS5"/>
    <property type="match status" value="1"/>
</dbReference>
<dbReference type="Proteomes" id="UP000077734">
    <property type="component" value="Unassembled WGS sequence"/>
</dbReference>
<protein>
    <recommendedName>
        <fullName evidence="5">Spermidine synthase</fullName>
    </recommendedName>
</protein>